<dbReference type="Proteomes" id="UP000016924">
    <property type="component" value="Unassembled WGS sequence"/>
</dbReference>
<evidence type="ECO:0000256" key="1">
    <source>
        <dbReference type="SAM" id="MobiDB-lite"/>
    </source>
</evidence>
<sequence length="924" mass="103920">MDTPTPTRPRALSQASIQYSIDAAALYGSASDSSALDIPLPGEDEDVDLIRTEDIDGPSDFTQNMGYWMRTKLPVPTVTEPGKLEDETVERDLEEWVESDSSAGEIGQGFENEEREDGYDEGNEERGEEMGEQTLDEEEDEQSEGRVGEEEVTDEEPANMPSTRSTSNGALMQNLNDSLFAPTGKNGTTATADDDANYFSSSQVLPDRSESAPSSPSATLGNASRPTSAATTARTLQPTVEDYEDTPRKVTPVDQGSVRSDDRRASRQHQTDTNQIEELQQQLSRQKEQSDARVAELENLLAAARTQNEKLNGSWTKAMQNARAEHEQTLDSQYVASASEVEGLKAEIEQLGNAFEEYEKDAEERLTTAEQAHVEALTAARKDHETVVQDLRTQLEHAESKATEANNVQEKILQEIQTQHQQELVRQRDYLTRQTQIASAEIERLKARNAELEEELTTKDAELERLRAAQSSATKAHKAELNTLRESLTDDLDSLKSDLEQANTRLSASKQLQAAQNTHAEELEQQRDDYEQQIQDLRSTSSSLRTQLHAEHREALEEARQQHENEIEERNSAYLGQIKRLKEQVTSLQQQLEEACSENDASHSATRKSHEAELAQLKATSEARIADLEHRLSTAQQQRDEALTQLSAKDQHPTAQPPTPSFPPSTIPDPRIATLEASLTSLRQHLDSARLDLSRARDDRRDAEQEAANARQQTKALRTEADAQAAALWAKENELHDLRDKLADQRSEAWARVEALQVQMEGLREGHEAKIEEMRAKAEEAVKRIGGLLEGERKAGEEARKVAMRLSAALEQSAERVRELEAEREALRNDTQLLRADVEAAEAEARAAREEAEVLRGDYESVNREMDERIVELIRTKEKEWAARFEKLWKERKMMGKALMHEWGKEECGVKDPQAYRYKYVEKA</sequence>
<evidence type="ECO:0000313" key="2">
    <source>
        <dbReference type="EMBL" id="EON63006.1"/>
    </source>
</evidence>
<reference evidence="3" key="1">
    <citation type="submission" date="2012-06" db="EMBL/GenBank/DDBJ databases">
        <title>The genome sequence of Coniosporium apollinis CBS 100218.</title>
        <authorList>
            <consortium name="The Broad Institute Genome Sequencing Platform"/>
            <person name="Cuomo C."/>
            <person name="Gorbushina A."/>
            <person name="Noack S."/>
            <person name="Walker B."/>
            <person name="Young S.K."/>
            <person name="Zeng Q."/>
            <person name="Gargeya S."/>
            <person name="Fitzgerald M."/>
            <person name="Haas B."/>
            <person name="Abouelleil A."/>
            <person name="Alvarado L."/>
            <person name="Arachchi H.M."/>
            <person name="Berlin A.M."/>
            <person name="Chapman S.B."/>
            <person name="Goldberg J."/>
            <person name="Griggs A."/>
            <person name="Gujja S."/>
            <person name="Hansen M."/>
            <person name="Howarth C."/>
            <person name="Imamovic A."/>
            <person name="Larimer J."/>
            <person name="McCowan C."/>
            <person name="Montmayeur A."/>
            <person name="Murphy C."/>
            <person name="Neiman D."/>
            <person name="Pearson M."/>
            <person name="Priest M."/>
            <person name="Roberts A."/>
            <person name="Saif S."/>
            <person name="Shea T."/>
            <person name="Sisk P."/>
            <person name="Sykes S."/>
            <person name="Wortman J."/>
            <person name="Nusbaum C."/>
            <person name="Birren B."/>
        </authorList>
    </citation>
    <scope>NUCLEOTIDE SEQUENCE [LARGE SCALE GENOMIC DNA]</scope>
    <source>
        <strain evidence="3">CBS 100218</strain>
    </source>
</reference>
<dbReference type="AlphaFoldDB" id="R7YMY5"/>
<organism evidence="2 3">
    <name type="scientific">Coniosporium apollinis (strain CBS 100218)</name>
    <name type="common">Rock-inhabiting black yeast</name>
    <dbReference type="NCBI Taxonomy" id="1168221"/>
    <lineage>
        <taxon>Eukaryota</taxon>
        <taxon>Fungi</taxon>
        <taxon>Dikarya</taxon>
        <taxon>Ascomycota</taxon>
        <taxon>Pezizomycotina</taxon>
        <taxon>Dothideomycetes</taxon>
        <taxon>Dothideomycetes incertae sedis</taxon>
        <taxon>Coniosporium</taxon>
    </lineage>
</organism>
<proteinExistence type="predicted"/>
<feature type="compositionally biased region" description="Polar residues" evidence="1">
    <location>
        <begin position="160"/>
        <end position="177"/>
    </location>
</feature>
<feature type="compositionally biased region" description="Polar residues" evidence="1">
    <location>
        <begin position="211"/>
        <end position="222"/>
    </location>
</feature>
<dbReference type="GeneID" id="19899543"/>
<dbReference type="eggNOG" id="ENOG502SWW9">
    <property type="taxonomic scope" value="Eukaryota"/>
</dbReference>
<feature type="region of interest" description="Disordered" evidence="1">
    <location>
        <begin position="76"/>
        <end position="291"/>
    </location>
</feature>
<dbReference type="STRING" id="1168221.R7YMY5"/>
<dbReference type="EMBL" id="JH767561">
    <property type="protein sequence ID" value="EON63006.1"/>
    <property type="molecule type" value="Genomic_DNA"/>
</dbReference>
<feature type="compositionally biased region" description="Pro residues" evidence="1">
    <location>
        <begin position="655"/>
        <end position="667"/>
    </location>
</feature>
<feature type="compositionally biased region" description="Polar residues" evidence="1">
    <location>
        <begin position="271"/>
        <end position="284"/>
    </location>
</feature>
<dbReference type="HOGENOM" id="CLU_319845_0_0_1"/>
<feature type="compositionally biased region" description="Low complexity" evidence="1">
    <location>
        <begin position="223"/>
        <end position="235"/>
    </location>
</feature>
<feature type="region of interest" description="Disordered" evidence="1">
    <location>
        <begin position="593"/>
        <end position="613"/>
    </location>
</feature>
<feature type="compositionally biased region" description="Acidic residues" evidence="1">
    <location>
        <begin position="111"/>
        <end position="123"/>
    </location>
</feature>
<name>R7YMY5_CONA1</name>
<feature type="region of interest" description="Disordered" evidence="1">
    <location>
        <begin position="693"/>
        <end position="715"/>
    </location>
</feature>
<dbReference type="OMA" id="QAYRYKY"/>
<keyword evidence="3" id="KW-1185">Reference proteome</keyword>
<feature type="compositionally biased region" description="Acidic residues" evidence="1">
    <location>
        <begin position="87"/>
        <end position="98"/>
    </location>
</feature>
<accession>R7YMY5</accession>
<evidence type="ECO:0000313" key="3">
    <source>
        <dbReference type="Proteomes" id="UP000016924"/>
    </source>
</evidence>
<feature type="compositionally biased region" description="Basic and acidic residues" evidence="1">
    <location>
        <begin position="693"/>
        <end position="704"/>
    </location>
</feature>
<feature type="compositionally biased region" description="Acidic residues" evidence="1">
    <location>
        <begin position="130"/>
        <end position="142"/>
    </location>
</feature>
<dbReference type="PANTHER" id="PTHR45615">
    <property type="entry name" value="MYOSIN HEAVY CHAIN, NON-MUSCLE"/>
    <property type="match status" value="1"/>
</dbReference>
<dbReference type="PANTHER" id="PTHR45615:SF66">
    <property type="entry name" value="CARD DOMAIN-CONTAINING PROTEIN"/>
    <property type="match status" value="1"/>
</dbReference>
<dbReference type="Gene3D" id="1.10.287.1490">
    <property type="match status" value="1"/>
</dbReference>
<feature type="region of interest" description="Disordered" evidence="1">
    <location>
        <begin position="635"/>
        <end position="670"/>
    </location>
</feature>
<dbReference type="OrthoDB" id="3911405at2759"/>
<dbReference type="RefSeq" id="XP_007778323.1">
    <property type="nucleotide sequence ID" value="XM_007780133.1"/>
</dbReference>
<gene>
    <name evidence="2" type="ORF">W97_02232</name>
</gene>
<protein>
    <submittedName>
        <fullName evidence="2">Uncharacterized protein</fullName>
    </submittedName>
</protein>